<dbReference type="Proteomes" id="UP000243459">
    <property type="component" value="Chromosome 7"/>
</dbReference>
<evidence type="ECO:0000313" key="2">
    <source>
        <dbReference type="Proteomes" id="UP000243459"/>
    </source>
</evidence>
<dbReference type="Gramene" id="ONK63881">
    <property type="protein sequence ID" value="ONK63881"/>
    <property type="gene ID" value="A4U43_C07F19890"/>
</dbReference>
<sequence length="133" mass="15014">MDKNACRRGGDGDGRRRRWWLGSKARRSEFGYGADGGLGSESLVRWVREEMQTAAWADPPAAVLGRWGVGRRGLGWPEFSWGEERERDEEREENVSLAAGHKSPFTFLIPTSYGPSNIIWASYMKHCIIDPLS</sequence>
<reference evidence="2" key="1">
    <citation type="journal article" date="2017" name="Nat. Commun.">
        <title>The asparagus genome sheds light on the origin and evolution of a young Y chromosome.</title>
        <authorList>
            <person name="Harkess A."/>
            <person name="Zhou J."/>
            <person name="Xu C."/>
            <person name="Bowers J.E."/>
            <person name="Van der Hulst R."/>
            <person name="Ayyampalayam S."/>
            <person name="Mercati F."/>
            <person name="Riccardi P."/>
            <person name="McKain M.R."/>
            <person name="Kakrana A."/>
            <person name="Tang H."/>
            <person name="Ray J."/>
            <person name="Groenendijk J."/>
            <person name="Arikit S."/>
            <person name="Mathioni S.M."/>
            <person name="Nakano M."/>
            <person name="Shan H."/>
            <person name="Telgmann-Rauber A."/>
            <person name="Kanno A."/>
            <person name="Yue Z."/>
            <person name="Chen H."/>
            <person name="Li W."/>
            <person name="Chen Y."/>
            <person name="Xu X."/>
            <person name="Zhang Y."/>
            <person name="Luo S."/>
            <person name="Chen H."/>
            <person name="Gao J."/>
            <person name="Mao Z."/>
            <person name="Pires J.C."/>
            <person name="Luo M."/>
            <person name="Kudrna D."/>
            <person name="Wing R.A."/>
            <person name="Meyers B.C."/>
            <person name="Yi K."/>
            <person name="Kong H."/>
            <person name="Lavrijsen P."/>
            <person name="Sunseri F."/>
            <person name="Falavigna A."/>
            <person name="Ye Y."/>
            <person name="Leebens-Mack J.H."/>
            <person name="Chen G."/>
        </authorList>
    </citation>
    <scope>NUCLEOTIDE SEQUENCE [LARGE SCALE GENOMIC DNA]</scope>
    <source>
        <strain evidence="2">cv. DH0086</strain>
    </source>
</reference>
<name>A0A5P1EGR0_ASPOF</name>
<organism evidence="1 2">
    <name type="scientific">Asparagus officinalis</name>
    <name type="common">Garden asparagus</name>
    <dbReference type="NCBI Taxonomy" id="4686"/>
    <lineage>
        <taxon>Eukaryota</taxon>
        <taxon>Viridiplantae</taxon>
        <taxon>Streptophyta</taxon>
        <taxon>Embryophyta</taxon>
        <taxon>Tracheophyta</taxon>
        <taxon>Spermatophyta</taxon>
        <taxon>Magnoliopsida</taxon>
        <taxon>Liliopsida</taxon>
        <taxon>Asparagales</taxon>
        <taxon>Asparagaceae</taxon>
        <taxon>Asparagoideae</taxon>
        <taxon>Asparagus</taxon>
    </lineage>
</organism>
<proteinExistence type="predicted"/>
<dbReference type="AlphaFoldDB" id="A0A5P1EGR0"/>
<gene>
    <name evidence="1" type="ORF">A4U43_C07F19890</name>
</gene>
<accession>A0A5P1EGR0</accession>
<dbReference type="EMBL" id="CM007387">
    <property type="protein sequence ID" value="ONK63881.1"/>
    <property type="molecule type" value="Genomic_DNA"/>
</dbReference>
<evidence type="ECO:0000313" key="1">
    <source>
        <dbReference type="EMBL" id="ONK63881.1"/>
    </source>
</evidence>
<protein>
    <submittedName>
        <fullName evidence="1">Uncharacterized protein</fullName>
    </submittedName>
</protein>
<keyword evidence="2" id="KW-1185">Reference proteome</keyword>